<keyword evidence="5" id="KW-1003">Cell membrane</keyword>
<dbReference type="SUPFAM" id="SSF161098">
    <property type="entry name" value="MetI-like"/>
    <property type="match status" value="1"/>
</dbReference>
<dbReference type="FunFam" id="3.40.50.300:FF:000016">
    <property type="entry name" value="Oligopeptide ABC transporter ATP-binding component"/>
    <property type="match status" value="1"/>
</dbReference>
<feature type="transmembrane region" description="Helical" evidence="11">
    <location>
        <begin position="118"/>
        <end position="141"/>
    </location>
</feature>
<evidence type="ECO:0000256" key="3">
    <source>
        <dbReference type="ARBA" id="ARBA00005417"/>
    </source>
</evidence>
<comment type="similarity">
    <text evidence="3">Belongs to the ABC transporter superfamily.</text>
</comment>
<dbReference type="InterPro" id="IPR000515">
    <property type="entry name" value="MetI-like"/>
</dbReference>
<dbReference type="OrthoDB" id="3677453at2"/>
<comment type="similarity">
    <text evidence="11">Belongs to the binding-protein-dependent transport system permease family.</text>
</comment>
<dbReference type="CDD" id="cd06261">
    <property type="entry name" value="TM_PBP2"/>
    <property type="match status" value="1"/>
</dbReference>
<reference evidence="14 15" key="1">
    <citation type="submission" date="2019-04" db="EMBL/GenBank/DDBJ databases">
        <authorList>
            <person name="Jiang L."/>
        </authorList>
    </citation>
    <scope>NUCLEOTIDE SEQUENCE [LARGE SCALE GENOMIC DNA]</scope>
    <source>
        <strain evidence="14 15">YIM 131853</strain>
    </source>
</reference>
<comment type="caution">
    <text evidence="14">The sequence shown here is derived from an EMBL/GenBank/DDBJ whole genome shotgun (WGS) entry which is preliminary data.</text>
</comment>
<sequence>MSAKSPRAMSTGLFRRVLRKPLGVVSGVVLILIVGGSLAARWIAPYDPLAQDFSIVKQGPSAAHLLGTDSLGRDILSRLLFGGQESLGGVLVAVVTMLIIAIPLGILAGYVGGLADRIILRVVDVLLSIPGTIITLAVLAIFNNSMFVAMVSVGVLASGAFIRVFRSAALSVRQELYIGAARVAGLGRLRIMAAHVLPQIRGVLLVQVTLFSAATLGIQTGLAFLAFGPPPPAPTWGGMVAEAASLIQSSPWLLVPSGGIIAVTTLALCLLGDALRDANQERFTLAGLERGARPVRAGAGAVLVPDAATVPDADREEALAPNPDALLSVRGLTVGFGAPGRETTAIQRVDFDIRPGEVVGLVGESGSGKTVTALALLGLLAGNGRITGGSIRLAGEELVGMSNAELRTVRGARIAMISQEPMVSLDPSFRVGYQIGEAIRAHERVGRAETQRRTRELLASVRLDPAVADRYPHEISGGMAQRIAIAMALAGRPELLIADEPTTALDVTVQADILDLLRTLQEETGMAIILVSHDWGVVADLCSRAIVMYAGEVVERAAVSEIFAAPRHPYTAALLRSNPHGARPGEPLPTIGGAVPPPHEWPVGCHFAARCPLATEACRQAPIDMAHLPGHRSSRCIRIDALAAELSEVAS</sequence>
<proteinExistence type="inferred from homology"/>
<dbReference type="InterPro" id="IPR050388">
    <property type="entry name" value="ABC_Ni/Peptide_Import"/>
</dbReference>
<evidence type="ECO:0000256" key="4">
    <source>
        <dbReference type="ARBA" id="ARBA00022448"/>
    </source>
</evidence>
<feature type="transmembrane region" description="Helical" evidence="11">
    <location>
        <begin position="147"/>
        <end position="165"/>
    </location>
</feature>
<dbReference type="Proteomes" id="UP000309133">
    <property type="component" value="Unassembled WGS sequence"/>
</dbReference>
<dbReference type="AlphaFoldDB" id="A0A4S4FN15"/>
<evidence type="ECO:0000256" key="10">
    <source>
        <dbReference type="ARBA" id="ARBA00023136"/>
    </source>
</evidence>
<evidence type="ECO:0000256" key="8">
    <source>
        <dbReference type="ARBA" id="ARBA00022840"/>
    </source>
</evidence>
<dbReference type="SMART" id="SM00382">
    <property type="entry name" value="AAA"/>
    <property type="match status" value="1"/>
</dbReference>
<dbReference type="Gene3D" id="3.40.50.300">
    <property type="entry name" value="P-loop containing nucleotide triphosphate hydrolases"/>
    <property type="match status" value="1"/>
</dbReference>
<keyword evidence="6 11" id="KW-0812">Transmembrane</keyword>
<feature type="domain" description="ABC transmembrane type-1" evidence="13">
    <location>
        <begin position="87"/>
        <end position="272"/>
    </location>
</feature>
<dbReference type="CDD" id="cd03257">
    <property type="entry name" value="ABC_NikE_OppD_transporters"/>
    <property type="match status" value="1"/>
</dbReference>
<dbReference type="NCBIfam" id="TIGR01727">
    <property type="entry name" value="oligo_HPY"/>
    <property type="match status" value="1"/>
</dbReference>
<accession>A0A4S4FN15</accession>
<dbReference type="RefSeq" id="WP_136426714.1">
    <property type="nucleotide sequence ID" value="NZ_SSSM01000003.1"/>
</dbReference>
<keyword evidence="10 11" id="KW-0472">Membrane</keyword>
<evidence type="ECO:0000259" key="12">
    <source>
        <dbReference type="PROSITE" id="PS50893"/>
    </source>
</evidence>
<dbReference type="EMBL" id="SSSM01000003">
    <property type="protein sequence ID" value="THG31594.1"/>
    <property type="molecule type" value="Genomic_DNA"/>
</dbReference>
<evidence type="ECO:0000313" key="14">
    <source>
        <dbReference type="EMBL" id="THG31594.1"/>
    </source>
</evidence>
<dbReference type="PROSITE" id="PS50893">
    <property type="entry name" value="ABC_TRANSPORTER_2"/>
    <property type="match status" value="1"/>
</dbReference>
<keyword evidence="8 14" id="KW-0067">ATP-binding</keyword>
<organism evidence="14 15">
    <name type="scientific">Naasia lichenicola</name>
    <dbReference type="NCBI Taxonomy" id="2565933"/>
    <lineage>
        <taxon>Bacteria</taxon>
        <taxon>Bacillati</taxon>
        <taxon>Actinomycetota</taxon>
        <taxon>Actinomycetes</taxon>
        <taxon>Micrococcales</taxon>
        <taxon>Microbacteriaceae</taxon>
        <taxon>Naasia</taxon>
    </lineage>
</organism>
<dbReference type="Pfam" id="PF00528">
    <property type="entry name" value="BPD_transp_1"/>
    <property type="match status" value="1"/>
</dbReference>
<dbReference type="InterPro" id="IPR017871">
    <property type="entry name" value="ABC_transporter-like_CS"/>
</dbReference>
<keyword evidence="9 11" id="KW-1133">Transmembrane helix</keyword>
<evidence type="ECO:0000256" key="1">
    <source>
        <dbReference type="ARBA" id="ARBA00004141"/>
    </source>
</evidence>
<evidence type="ECO:0000256" key="6">
    <source>
        <dbReference type="ARBA" id="ARBA00022692"/>
    </source>
</evidence>
<dbReference type="GO" id="GO:0015833">
    <property type="term" value="P:peptide transport"/>
    <property type="evidence" value="ECO:0007669"/>
    <property type="project" value="InterPro"/>
</dbReference>
<dbReference type="InterPro" id="IPR003439">
    <property type="entry name" value="ABC_transporter-like_ATP-bd"/>
</dbReference>
<feature type="transmembrane region" description="Helical" evidence="11">
    <location>
        <begin position="202"/>
        <end position="227"/>
    </location>
</feature>
<dbReference type="InterPro" id="IPR035906">
    <property type="entry name" value="MetI-like_sf"/>
</dbReference>
<dbReference type="GO" id="GO:0005524">
    <property type="term" value="F:ATP binding"/>
    <property type="evidence" value="ECO:0007669"/>
    <property type="project" value="UniProtKB-KW"/>
</dbReference>
<evidence type="ECO:0000313" key="15">
    <source>
        <dbReference type="Proteomes" id="UP000309133"/>
    </source>
</evidence>
<evidence type="ECO:0000256" key="2">
    <source>
        <dbReference type="ARBA" id="ARBA00004202"/>
    </source>
</evidence>
<dbReference type="PANTHER" id="PTHR43297">
    <property type="entry name" value="OLIGOPEPTIDE TRANSPORT ATP-BINDING PROTEIN APPD"/>
    <property type="match status" value="1"/>
</dbReference>
<feature type="domain" description="ABC transporter" evidence="12">
    <location>
        <begin position="329"/>
        <end position="575"/>
    </location>
</feature>
<name>A0A4S4FN15_9MICO</name>
<dbReference type="Pfam" id="PF12911">
    <property type="entry name" value="OppC_N"/>
    <property type="match status" value="1"/>
</dbReference>
<keyword evidence="15" id="KW-1185">Reference proteome</keyword>
<dbReference type="InterPro" id="IPR025966">
    <property type="entry name" value="OppC_N"/>
</dbReference>
<dbReference type="PANTHER" id="PTHR43297:SF2">
    <property type="entry name" value="DIPEPTIDE TRANSPORT ATP-BINDING PROTEIN DPPD"/>
    <property type="match status" value="1"/>
</dbReference>
<evidence type="ECO:0000259" key="13">
    <source>
        <dbReference type="PROSITE" id="PS50928"/>
    </source>
</evidence>
<dbReference type="Gene3D" id="1.10.3720.10">
    <property type="entry name" value="MetI-like"/>
    <property type="match status" value="1"/>
</dbReference>
<dbReference type="InterPro" id="IPR013563">
    <property type="entry name" value="Oligopep_ABC_C"/>
</dbReference>
<evidence type="ECO:0000256" key="11">
    <source>
        <dbReference type="RuleBase" id="RU363032"/>
    </source>
</evidence>
<keyword evidence="4 11" id="KW-0813">Transport</keyword>
<dbReference type="GO" id="GO:0016887">
    <property type="term" value="F:ATP hydrolysis activity"/>
    <property type="evidence" value="ECO:0007669"/>
    <property type="project" value="InterPro"/>
</dbReference>
<dbReference type="InterPro" id="IPR027417">
    <property type="entry name" value="P-loop_NTPase"/>
</dbReference>
<keyword evidence="7" id="KW-0547">Nucleotide-binding</keyword>
<dbReference type="Pfam" id="PF00005">
    <property type="entry name" value="ABC_tran"/>
    <property type="match status" value="1"/>
</dbReference>
<dbReference type="SUPFAM" id="SSF52540">
    <property type="entry name" value="P-loop containing nucleoside triphosphate hydrolases"/>
    <property type="match status" value="1"/>
</dbReference>
<dbReference type="Pfam" id="PF08352">
    <property type="entry name" value="oligo_HPY"/>
    <property type="match status" value="1"/>
</dbReference>
<feature type="transmembrane region" description="Helical" evidence="11">
    <location>
        <begin position="87"/>
        <end position="111"/>
    </location>
</feature>
<gene>
    <name evidence="14" type="ORF">E6C64_05850</name>
</gene>
<dbReference type="InterPro" id="IPR003593">
    <property type="entry name" value="AAA+_ATPase"/>
</dbReference>
<feature type="transmembrane region" description="Helical" evidence="11">
    <location>
        <begin position="21"/>
        <end position="44"/>
    </location>
</feature>
<dbReference type="GO" id="GO:0055085">
    <property type="term" value="P:transmembrane transport"/>
    <property type="evidence" value="ECO:0007669"/>
    <property type="project" value="InterPro"/>
</dbReference>
<dbReference type="PROSITE" id="PS00211">
    <property type="entry name" value="ABC_TRANSPORTER_1"/>
    <property type="match status" value="1"/>
</dbReference>
<protein>
    <submittedName>
        <fullName evidence="14">Dipeptide/oligopeptide/nickel ABC transporter permease/ATP-binding protein</fullName>
    </submittedName>
</protein>
<dbReference type="GO" id="GO:0005886">
    <property type="term" value="C:plasma membrane"/>
    <property type="evidence" value="ECO:0007669"/>
    <property type="project" value="UniProtKB-SubCell"/>
</dbReference>
<evidence type="ECO:0000256" key="5">
    <source>
        <dbReference type="ARBA" id="ARBA00022475"/>
    </source>
</evidence>
<dbReference type="PROSITE" id="PS50928">
    <property type="entry name" value="ABC_TM1"/>
    <property type="match status" value="1"/>
</dbReference>
<comment type="subcellular location">
    <subcellularLocation>
        <location evidence="11">Cell membrane</location>
        <topology evidence="11">Multi-pass membrane protein</topology>
    </subcellularLocation>
    <subcellularLocation>
        <location evidence="2">Cell membrane</location>
        <topology evidence="2">Peripheral membrane protein</topology>
    </subcellularLocation>
    <subcellularLocation>
        <location evidence="1">Membrane</location>
        <topology evidence="1">Multi-pass membrane protein</topology>
    </subcellularLocation>
</comment>
<evidence type="ECO:0000256" key="7">
    <source>
        <dbReference type="ARBA" id="ARBA00022741"/>
    </source>
</evidence>
<evidence type="ECO:0000256" key="9">
    <source>
        <dbReference type="ARBA" id="ARBA00022989"/>
    </source>
</evidence>